<dbReference type="GO" id="GO:0046872">
    <property type="term" value="F:metal ion binding"/>
    <property type="evidence" value="ECO:0007669"/>
    <property type="project" value="InterPro"/>
</dbReference>
<evidence type="ECO:0000256" key="2">
    <source>
        <dbReference type="RuleBase" id="RU362119"/>
    </source>
</evidence>
<dbReference type="Gene3D" id="3.90.780.10">
    <property type="entry name" value="5'-Nucleotidase, C-terminal domain"/>
    <property type="match status" value="1"/>
</dbReference>
<organism evidence="6 7">
    <name type="scientific">candidate division GN15 bacterium</name>
    <dbReference type="NCBI Taxonomy" id="2072418"/>
    <lineage>
        <taxon>Bacteria</taxon>
        <taxon>candidate division GN15</taxon>
    </lineage>
</organism>
<dbReference type="PANTHER" id="PTHR11575:SF24">
    <property type="entry name" value="5'-NUCLEOTIDASE"/>
    <property type="match status" value="1"/>
</dbReference>
<feature type="domain" description="Calcineurin-like phosphoesterase" evidence="3">
    <location>
        <begin position="74"/>
        <end position="289"/>
    </location>
</feature>
<dbReference type="PRINTS" id="PR01607">
    <property type="entry name" value="APYRASEFAMLY"/>
</dbReference>
<reference evidence="6 7" key="1">
    <citation type="journal article" date="2018" name="ISME J.">
        <title>A methanotrophic archaeon couples anaerobic oxidation of methane to Fe(III) reduction.</title>
        <authorList>
            <person name="Cai C."/>
            <person name="Leu A.O."/>
            <person name="Xie G.J."/>
            <person name="Guo J."/>
            <person name="Feng Y."/>
            <person name="Zhao J.X."/>
            <person name="Tyson G.W."/>
            <person name="Yuan Z."/>
            <person name="Hu S."/>
        </authorList>
    </citation>
    <scope>NUCLEOTIDE SEQUENCE [LARGE SCALE GENOMIC DNA]</scope>
    <source>
        <strain evidence="6">FeB_12</strain>
    </source>
</reference>
<dbReference type="GO" id="GO:0016788">
    <property type="term" value="F:hydrolase activity, acting on ester bonds"/>
    <property type="evidence" value="ECO:0007669"/>
    <property type="project" value="InterPro"/>
</dbReference>
<dbReference type="AlphaFoldDB" id="A0A855X4X8"/>
<dbReference type="SUPFAM" id="SSF56300">
    <property type="entry name" value="Metallo-dependent phosphatases"/>
    <property type="match status" value="1"/>
</dbReference>
<evidence type="ECO:0000313" key="7">
    <source>
        <dbReference type="Proteomes" id="UP000250918"/>
    </source>
</evidence>
<evidence type="ECO:0000259" key="3">
    <source>
        <dbReference type="Pfam" id="PF00149"/>
    </source>
</evidence>
<dbReference type="PROSITE" id="PS00786">
    <property type="entry name" value="5_NUCLEOTIDASE_2"/>
    <property type="match status" value="1"/>
</dbReference>
<dbReference type="InterPro" id="IPR025965">
    <property type="entry name" value="FlgD/Vpr_Ig-like"/>
</dbReference>
<dbReference type="GO" id="GO:0009166">
    <property type="term" value="P:nucleotide catabolic process"/>
    <property type="evidence" value="ECO:0007669"/>
    <property type="project" value="InterPro"/>
</dbReference>
<name>A0A855X4X8_9BACT</name>
<dbReference type="Gene3D" id="2.60.40.4070">
    <property type="match status" value="1"/>
</dbReference>
<feature type="domain" description="FlgD/Vpr Ig-like" evidence="5">
    <location>
        <begin position="697"/>
        <end position="759"/>
    </location>
</feature>
<evidence type="ECO:0008006" key="8">
    <source>
        <dbReference type="Google" id="ProtNLM"/>
    </source>
</evidence>
<comment type="caution">
    <text evidence="6">The sequence shown here is derived from an EMBL/GenBank/DDBJ whole genome shotgun (WGS) entry which is preliminary data.</text>
</comment>
<dbReference type="InterPro" id="IPR036907">
    <property type="entry name" value="5'-Nucleotdase_C_sf"/>
</dbReference>
<evidence type="ECO:0000256" key="1">
    <source>
        <dbReference type="ARBA" id="ARBA00022729"/>
    </source>
</evidence>
<proteinExistence type="inferred from homology"/>
<dbReference type="Pfam" id="PF00149">
    <property type="entry name" value="Metallophos"/>
    <property type="match status" value="1"/>
</dbReference>
<dbReference type="InterPro" id="IPR004843">
    <property type="entry name" value="Calcineurin-like_PHP"/>
</dbReference>
<evidence type="ECO:0000259" key="4">
    <source>
        <dbReference type="Pfam" id="PF02872"/>
    </source>
</evidence>
<dbReference type="InterPro" id="IPR026444">
    <property type="entry name" value="Secre_tail"/>
</dbReference>
<keyword evidence="1" id="KW-0732">Signal</keyword>
<dbReference type="InterPro" id="IPR006179">
    <property type="entry name" value="5_nucleotidase/apyrase"/>
</dbReference>
<accession>A0A855X4X8</accession>
<dbReference type="InterPro" id="IPR008334">
    <property type="entry name" value="5'-Nucleotdase_C"/>
</dbReference>
<dbReference type="InterPro" id="IPR029052">
    <property type="entry name" value="Metallo-depent_PP-like"/>
</dbReference>
<dbReference type="Pfam" id="PF02872">
    <property type="entry name" value="5_nucleotid_C"/>
    <property type="match status" value="1"/>
</dbReference>
<dbReference type="EMBL" id="PQAP01000036">
    <property type="protein sequence ID" value="PWB74269.1"/>
    <property type="molecule type" value="Genomic_DNA"/>
</dbReference>
<evidence type="ECO:0000259" key="5">
    <source>
        <dbReference type="Pfam" id="PF13860"/>
    </source>
</evidence>
<dbReference type="GO" id="GO:0000166">
    <property type="term" value="F:nucleotide binding"/>
    <property type="evidence" value="ECO:0007669"/>
    <property type="project" value="UniProtKB-KW"/>
</dbReference>
<dbReference type="InterPro" id="IPR006146">
    <property type="entry name" value="5'-Nucleotdase_CS"/>
</dbReference>
<keyword evidence="2" id="KW-0378">Hydrolase</keyword>
<dbReference type="Gene3D" id="3.60.21.10">
    <property type="match status" value="1"/>
</dbReference>
<dbReference type="Pfam" id="PF13860">
    <property type="entry name" value="FlgD_ig"/>
    <property type="match status" value="1"/>
</dbReference>
<evidence type="ECO:0000313" key="6">
    <source>
        <dbReference type="EMBL" id="PWB74269.1"/>
    </source>
</evidence>
<feature type="domain" description="5'-Nucleotidase C-terminal" evidence="4">
    <location>
        <begin position="387"/>
        <end position="518"/>
    </location>
</feature>
<dbReference type="PANTHER" id="PTHR11575">
    <property type="entry name" value="5'-NUCLEOTIDASE-RELATED"/>
    <property type="match status" value="1"/>
</dbReference>
<dbReference type="CDD" id="cd00845">
    <property type="entry name" value="MPP_UshA_N_like"/>
    <property type="match status" value="1"/>
</dbReference>
<protein>
    <recommendedName>
        <fullName evidence="8">T9SS type A sorting domain-containing protein</fullName>
    </recommendedName>
</protein>
<comment type="similarity">
    <text evidence="2">Belongs to the 5'-nucleotidase family.</text>
</comment>
<keyword evidence="2" id="KW-0547">Nucleotide-binding</keyword>
<gene>
    <name evidence="6" type="ORF">C3F09_04115</name>
</gene>
<sequence length="772" mass="82650">MPPATGLSRRVGRLNCVLPDLRGLDRHRRNDPGGCDHINPRTLFVGGNDMKRLVTLVSVASFLFVASVCGDTLTVLHLNDTHAHLLPYGPKDAEGVGMFGGMARVATLIGMNKMSEPNVLLLHAGDISVGDFMFQKYLSIPELEIMKQLGYDAFTLGNHEFDLYPSTLKYELSTAGFPGSGFPVLCANLDYSADPEMGVFIKPYVIKEFGGTKVGIFGLTTDFANSGSNPQPDVILPPLSVAQAWIDTLRVGHGCNVVILLSHLGTPTDQAVAASTAGLDVIVGGHTHTQLDQPITIGNTLIVQAGEFGHYVGKLHLFVDGGVITGHDFQLMTVDNNVPAEPTTAGMLAMLAAGVEADTLFGPVFSHPVAQAAIDLDKDFGQGLVMDNPMGNMIADAFRQATATDIVFQPQGFINQQIWAGPQVGDDIFQTVPYGFDQTTRLGFKLATFETDGMSIIAGLEFSVYNLPYLEDFFMQVSNFTYAYNSSAAPGSRVDYGSITIGGSPLNPFGTYTVTVPDGVVPFLTQIPGFSVNNLTITDQFMYTVVRDFMAAHSPVAYYRQGKVLDLAAITDPMAGVEALVQMVSMDQLNGSITKAKVAEILTRDFGIVAKHIEGGRDVAAGAKLHGTAQYVKAQMRLGLIGDMAGQTLLYVMNRVAGSLAPANHMAQEPSPSSESALIPAVFELAQNFPNPFNPSTAINFTLPSAMPVSLEIYNVLGQRVKTLVDATMAAGSHVAQWDGTDQYGGAVSTGVYFYRLVAGDQTATKKMMLLK</sequence>
<dbReference type="NCBIfam" id="TIGR04183">
    <property type="entry name" value="Por_Secre_tail"/>
    <property type="match status" value="1"/>
</dbReference>
<dbReference type="Proteomes" id="UP000250918">
    <property type="component" value="Unassembled WGS sequence"/>
</dbReference>
<dbReference type="SUPFAM" id="SSF55816">
    <property type="entry name" value="5'-nucleotidase (syn. UDP-sugar hydrolase), C-terminal domain"/>
    <property type="match status" value="1"/>
</dbReference>